<dbReference type="PANTHER" id="PTHR43664:SF1">
    <property type="entry name" value="BETA-METHYLMALYL-COA DEHYDRATASE"/>
    <property type="match status" value="1"/>
</dbReference>
<evidence type="ECO:0000259" key="1">
    <source>
        <dbReference type="Pfam" id="PF01575"/>
    </source>
</evidence>
<dbReference type="EMBL" id="UINC01061472">
    <property type="protein sequence ID" value="SVB87078.1"/>
    <property type="molecule type" value="Genomic_DNA"/>
</dbReference>
<proteinExistence type="predicted"/>
<sequence>MMIENKDLPFTALERERYLEDYTEGAVYVLGEIEVDGKEMVEFAKRFDPQDMHVNEAKAKAGPFKGLIASGWFTGSVFMRLFATHYLSNASSMASPGFDDLKWNAPVRPGDILKGQVTINEVKRSTSKPDRGVVKTFCEIINQDEVVVMSIRAINMIACRSGKDN</sequence>
<protein>
    <recommendedName>
        <fullName evidence="1">MaoC-like domain-containing protein</fullName>
    </recommendedName>
</protein>
<dbReference type="InterPro" id="IPR002539">
    <property type="entry name" value="MaoC-like_dom"/>
</dbReference>
<dbReference type="PANTHER" id="PTHR43664">
    <property type="entry name" value="MONOAMINE OXIDASE-RELATED"/>
    <property type="match status" value="1"/>
</dbReference>
<dbReference type="InterPro" id="IPR029069">
    <property type="entry name" value="HotDog_dom_sf"/>
</dbReference>
<dbReference type="Gene3D" id="3.10.129.10">
    <property type="entry name" value="Hotdog Thioesterase"/>
    <property type="match status" value="1"/>
</dbReference>
<accession>A0A382HID3</accession>
<name>A0A382HID3_9ZZZZ</name>
<organism evidence="2">
    <name type="scientific">marine metagenome</name>
    <dbReference type="NCBI Taxonomy" id="408172"/>
    <lineage>
        <taxon>unclassified sequences</taxon>
        <taxon>metagenomes</taxon>
        <taxon>ecological metagenomes</taxon>
    </lineage>
</organism>
<evidence type="ECO:0000313" key="2">
    <source>
        <dbReference type="EMBL" id="SVB87078.1"/>
    </source>
</evidence>
<dbReference type="AlphaFoldDB" id="A0A382HID3"/>
<dbReference type="SUPFAM" id="SSF54637">
    <property type="entry name" value="Thioesterase/thiol ester dehydrase-isomerase"/>
    <property type="match status" value="1"/>
</dbReference>
<dbReference type="InterPro" id="IPR052342">
    <property type="entry name" value="MCH/BMMD"/>
</dbReference>
<dbReference type="Pfam" id="PF01575">
    <property type="entry name" value="MaoC_dehydratas"/>
    <property type="match status" value="1"/>
</dbReference>
<dbReference type="CDD" id="cd03454">
    <property type="entry name" value="YdeM"/>
    <property type="match status" value="1"/>
</dbReference>
<reference evidence="2" key="1">
    <citation type="submission" date="2018-05" db="EMBL/GenBank/DDBJ databases">
        <authorList>
            <person name="Lanie J.A."/>
            <person name="Ng W.-L."/>
            <person name="Kazmierczak K.M."/>
            <person name="Andrzejewski T.M."/>
            <person name="Davidsen T.M."/>
            <person name="Wayne K.J."/>
            <person name="Tettelin H."/>
            <person name="Glass J.I."/>
            <person name="Rusch D."/>
            <person name="Podicherti R."/>
            <person name="Tsui H.-C.T."/>
            <person name="Winkler M.E."/>
        </authorList>
    </citation>
    <scope>NUCLEOTIDE SEQUENCE</scope>
</reference>
<feature type="domain" description="MaoC-like" evidence="1">
    <location>
        <begin position="32"/>
        <end position="126"/>
    </location>
</feature>
<gene>
    <name evidence="2" type="ORF">METZ01_LOCUS239932</name>
</gene>